<dbReference type="GeneID" id="39988257"/>
<name>A0A1X0NN34_9TRYP</name>
<gene>
    <name evidence="3" type="ORF">TM35_000301540</name>
</gene>
<feature type="compositionally biased region" description="Basic and acidic residues" evidence="2">
    <location>
        <begin position="130"/>
        <end position="146"/>
    </location>
</feature>
<dbReference type="AlphaFoldDB" id="A0A1X0NN34"/>
<sequence>MQQDEEDEEEEVRVFVNNQNTRSATVTIPKLTKRRQTRIGDGFKHSGRNFGGLAMAGQSSSAADDGNKNSSSTEKKNTRATASIVQGDIHPHLEDVYQRVMRRLQRRANYEEVRCPSLAVQFGIVDAADDEKSRERSDWDLDDHHTSLVSTSSSTTAGKSSFPRRRHPQPHTHSGKETSRGLTNTRSTVDPLDDTGFLSQQPCPQTLRLVLEQVTGIVADKLRMADVGSLKDCLRLVFESRAMLDRLLKEIPSYSQFQGDVERLPTAIQLHEIYQEFRQKPIVLPSASYVRDPVSGRVVATVGEVGDDAYSSTPTRRSNEMKQPQPLEQQQEEEEEERKEEEKEKDHDKERRSTISPGTPSSPPMPLANTPTPGERSPPNSLSHVKKVALPSGISLTIPANYAKSSRTRQNTGRPSHGNKSTSGHPSRLTSAHGERAEDGRHSSMKEKRTDTSPSRPGTAGSASASAPSTSVSVANTVANVNTVGTSSSTTRLGGNGNTPALMQTIPPTERWRQATQQVSAGVLTDINSSTVVSREEYEELIAYSKKLEVDIEEQKREIKELTKELNEEKAYTSQKKKVVQYLRETLYKECSVLRAQLSTAQQKQIQYQALLKEQQQQQVMAYAASLEGRGGGGGGGGGGANASVYEHSRLPTIGSTRTQGNETSVMMMSVSPGLFSVRRANPNVSVFSVARQSLNTDDHNNETSHSVIGGTSICLGSAAPNPVVQQQQQQISIDIGAIQSLLDLVLLAVEKDQMLPGNVSKAKHANMNIIASAMEDDPHLREQKLREEFAERHQQIKQSYTLNRVQTTNMLAAKDEQIKYLKKSSDLHFLRRYWQEKGELLRSELRRLRYGVLDELDNLKHFVVTTMESIANRARVVDTTLRDNHSLYSTQSALRDIISSARSLLLPMMTTEYVRGYHPWPLKLRNTMDPFSHMVKARYGDGQLLMIRDELNSLSDIYVMLHHYVMKSDKILQMKRPMTGKTLEQLCSAIVLNGAATAEIWIQVREKYVREREFQKKIAKLNVSLIALLYQQRILAERSTEAIREAGMDPRLISLPAQRTINKIAENVHKVVTERAQLRKQRQDNARDVYRIWKTKQIDVNEGYPPPTNQQRVVLGEVDVFRQGSMVALPLSGSIRIRTGTDSLVRTSIIQGQAKSFWERMLSTSVEDRSLIEQVENTPSETAGSSVTPSINGVADS</sequence>
<feature type="region of interest" description="Disordered" evidence="2">
    <location>
        <begin position="1"/>
        <end position="80"/>
    </location>
</feature>
<comment type="caution">
    <text evidence="3">The sequence shown here is derived from an EMBL/GenBank/DDBJ whole genome shotgun (WGS) entry which is preliminary data.</text>
</comment>
<proteinExistence type="predicted"/>
<feature type="compositionally biased region" description="Polar residues" evidence="2">
    <location>
        <begin position="1177"/>
        <end position="1192"/>
    </location>
</feature>
<protein>
    <submittedName>
        <fullName evidence="3">Uncharacterized protein</fullName>
    </submittedName>
</protein>
<organism evidence="3 4">
    <name type="scientific">Trypanosoma theileri</name>
    <dbReference type="NCBI Taxonomy" id="67003"/>
    <lineage>
        <taxon>Eukaryota</taxon>
        <taxon>Discoba</taxon>
        <taxon>Euglenozoa</taxon>
        <taxon>Kinetoplastea</taxon>
        <taxon>Metakinetoplastina</taxon>
        <taxon>Trypanosomatida</taxon>
        <taxon>Trypanosomatidae</taxon>
        <taxon>Trypanosoma</taxon>
    </lineage>
</organism>
<accession>A0A1X0NN34</accession>
<feature type="compositionally biased region" description="Polar residues" evidence="2">
    <location>
        <begin position="403"/>
        <end position="430"/>
    </location>
</feature>
<evidence type="ECO:0000256" key="2">
    <source>
        <dbReference type="SAM" id="MobiDB-lite"/>
    </source>
</evidence>
<evidence type="ECO:0000313" key="4">
    <source>
        <dbReference type="Proteomes" id="UP000192257"/>
    </source>
</evidence>
<evidence type="ECO:0000256" key="1">
    <source>
        <dbReference type="SAM" id="Coils"/>
    </source>
</evidence>
<keyword evidence="4" id="KW-1185">Reference proteome</keyword>
<feature type="region of interest" description="Disordered" evidence="2">
    <location>
        <begin position="1177"/>
        <end position="1198"/>
    </location>
</feature>
<feature type="compositionally biased region" description="Basic and acidic residues" evidence="2">
    <location>
        <begin position="433"/>
        <end position="451"/>
    </location>
</feature>
<feature type="compositionally biased region" description="Acidic residues" evidence="2">
    <location>
        <begin position="330"/>
        <end position="339"/>
    </location>
</feature>
<feature type="compositionally biased region" description="Low complexity" evidence="2">
    <location>
        <begin position="453"/>
        <end position="471"/>
    </location>
</feature>
<dbReference type="RefSeq" id="XP_028880180.1">
    <property type="nucleotide sequence ID" value="XM_029028477.1"/>
</dbReference>
<dbReference type="EMBL" id="NBCO01000030">
    <property type="protein sequence ID" value="ORC86114.1"/>
    <property type="molecule type" value="Genomic_DNA"/>
</dbReference>
<dbReference type="Proteomes" id="UP000192257">
    <property type="component" value="Unassembled WGS sequence"/>
</dbReference>
<evidence type="ECO:0000313" key="3">
    <source>
        <dbReference type="EMBL" id="ORC86114.1"/>
    </source>
</evidence>
<feature type="compositionally biased region" description="Acidic residues" evidence="2">
    <location>
        <begin position="1"/>
        <end position="11"/>
    </location>
</feature>
<feature type="coiled-coil region" evidence="1">
    <location>
        <begin position="538"/>
        <end position="572"/>
    </location>
</feature>
<feature type="region of interest" description="Disordered" evidence="2">
    <location>
        <begin position="399"/>
        <end position="471"/>
    </location>
</feature>
<dbReference type="VEuPathDB" id="TriTrypDB:TM35_000301540"/>
<feature type="compositionally biased region" description="Polar residues" evidence="2">
    <location>
        <begin position="16"/>
        <end position="26"/>
    </location>
</feature>
<keyword evidence="1" id="KW-0175">Coiled coil</keyword>
<feature type="compositionally biased region" description="Polar residues" evidence="2">
    <location>
        <begin position="57"/>
        <end position="72"/>
    </location>
</feature>
<feature type="compositionally biased region" description="Basic and acidic residues" evidence="2">
    <location>
        <begin position="340"/>
        <end position="353"/>
    </location>
</feature>
<reference evidence="3 4" key="1">
    <citation type="submission" date="2017-03" db="EMBL/GenBank/DDBJ databases">
        <title>An alternative strategy for trypanosome survival in the mammalian bloodstream revealed through genome and transcriptome analysis of the ubiquitous bovine parasite Trypanosoma (Megatrypanum) theileri.</title>
        <authorList>
            <person name="Kelly S."/>
            <person name="Ivens A."/>
            <person name="Mott A."/>
            <person name="O'Neill E."/>
            <person name="Emms D."/>
            <person name="Macleod O."/>
            <person name="Voorheis P."/>
            <person name="Matthews J."/>
            <person name="Matthews K."/>
            <person name="Carrington M."/>
        </authorList>
    </citation>
    <scope>NUCLEOTIDE SEQUENCE [LARGE SCALE GENOMIC DNA]</scope>
    <source>
        <strain evidence="3">Edinburgh</strain>
    </source>
</reference>
<dbReference type="OrthoDB" id="273240at2759"/>
<feature type="region of interest" description="Disordered" evidence="2">
    <location>
        <begin position="305"/>
        <end position="384"/>
    </location>
</feature>
<feature type="compositionally biased region" description="Low complexity" evidence="2">
    <location>
        <begin position="147"/>
        <end position="161"/>
    </location>
</feature>
<feature type="region of interest" description="Disordered" evidence="2">
    <location>
        <begin position="129"/>
        <end position="194"/>
    </location>
</feature>